<proteinExistence type="inferred from homology"/>
<dbReference type="GO" id="GO:0004867">
    <property type="term" value="F:serine-type endopeptidase inhibitor activity"/>
    <property type="evidence" value="ECO:0007669"/>
    <property type="project" value="UniProtKB-KW"/>
</dbReference>
<protein>
    <submittedName>
        <fullName evidence="11">Inter-alpha-trypsin inhibitor heavy chain family member 6</fullName>
    </submittedName>
</protein>
<dbReference type="SMART" id="SM00609">
    <property type="entry name" value="VIT"/>
    <property type="match status" value="1"/>
</dbReference>
<evidence type="ECO:0000313" key="11">
    <source>
        <dbReference type="Ensembl" id="ENSAZOP00000017164.1"/>
    </source>
</evidence>
<dbReference type="PROSITE" id="PS50234">
    <property type="entry name" value="VWFA"/>
    <property type="match status" value="1"/>
</dbReference>
<dbReference type="Pfam" id="PF08487">
    <property type="entry name" value="VIT"/>
    <property type="match status" value="1"/>
</dbReference>
<dbReference type="Pfam" id="PF06668">
    <property type="entry name" value="ITI_HC_C"/>
    <property type="match status" value="1"/>
</dbReference>
<evidence type="ECO:0000256" key="2">
    <source>
        <dbReference type="ARBA" id="ARBA00010158"/>
    </source>
</evidence>
<dbReference type="InterPro" id="IPR050934">
    <property type="entry name" value="ITIH"/>
</dbReference>
<feature type="domain" description="VIT" evidence="10">
    <location>
        <begin position="2"/>
        <end position="131"/>
    </location>
</feature>
<comment type="subcellular location">
    <subcellularLocation>
        <location evidence="1">Secreted</location>
    </subcellularLocation>
</comment>
<reference evidence="11" key="2">
    <citation type="submission" date="2025-09" db="UniProtKB">
        <authorList>
            <consortium name="Ensembl"/>
        </authorList>
    </citation>
    <scope>IDENTIFICATION</scope>
</reference>
<keyword evidence="12" id="KW-1185">Reference proteome</keyword>
<accession>A0A8B9ZUJ6</accession>
<feature type="domain" description="VWFA" evidence="9">
    <location>
        <begin position="256"/>
        <end position="438"/>
    </location>
</feature>
<evidence type="ECO:0000256" key="3">
    <source>
        <dbReference type="ARBA" id="ARBA00022525"/>
    </source>
</evidence>
<evidence type="ECO:0000259" key="10">
    <source>
        <dbReference type="PROSITE" id="PS51468"/>
    </source>
</evidence>
<dbReference type="SUPFAM" id="SSF53300">
    <property type="entry name" value="vWA-like"/>
    <property type="match status" value="1"/>
</dbReference>
<evidence type="ECO:0000259" key="9">
    <source>
        <dbReference type="PROSITE" id="PS50234"/>
    </source>
</evidence>
<dbReference type="Pfam" id="PF13768">
    <property type="entry name" value="VWA_3"/>
    <property type="match status" value="1"/>
</dbReference>
<dbReference type="SMART" id="SM00327">
    <property type="entry name" value="VWA"/>
    <property type="match status" value="1"/>
</dbReference>
<keyword evidence="4" id="KW-0646">Protease inhibitor</keyword>
<name>A0A8B9ZUJ6_9AVES</name>
<evidence type="ECO:0000256" key="6">
    <source>
        <dbReference type="ARBA" id="ARBA00022900"/>
    </source>
</evidence>
<evidence type="ECO:0000256" key="8">
    <source>
        <dbReference type="SAM" id="MobiDB-lite"/>
    </source>
</evidence>
<comment type="similarity">
    <text evidence="2">Belongs to the ITIH family.</text>
</comment>
<dbReference type="Ensembl" id="ENSAZOT00000018450.1">
    <property type="protein sequence ID" value="ENSAZOP00000017164.1"/>
    <property type="gene ID" value="ENSAZOG00000010492.1"/>
</dbReference>
<dbReference type="GO" id="GO:0005576">
    <property type="term" value="C:extracellular region"/>
    <property type="evidence" value="ECO:0007669"/>
    <property type="project" value="UniProtKB-SubCell"/>
</dbReference>
<evidence type="ECO:0000256" key="4">
    <source>
        <dbReference type="ARBA" id="ARBA00022690"/>
    </source>
</evidence>
<dbReference type="Gene3D" id="3.40.50.410">
    <property type="entry name" value="von Willebrand factor, type A domain"/>
    <property type="match status" value="1"/>
</dbReference>
<keyword evidence="5" id="KW-0732">Signal</keyword>
<dbReference type="GO" id="GO:0030212">
    <property type="term" value="P:hyaluronan metabolic process"/>
    <property type="evidence" value="ECO:0007669"/>
    <property type="project" value="InterPro"/>
</dbReference>
<dbReference type="InterPro" id="IPR010600">
    <property type="entry name" value="ITI_HC_C"/>
</dbReference>
<keyword evidence="6" id="KW-0722">Serine protease inhibitor</keyword>
<dbReference type="PROSITE" id="PS51468">
    <property type="entry name" value="VIT"/>
    <property type="match status" value="1"/>
</dbReference>
<dbReference type="PANTHER" id="PTHR10338:SF155">
    <property type="entry name" value="INTER-ALPHA-TRYPSIN INHIBITOR HEAVY CHAIN H6"/>
    <property type="match status" value="1"/>
</dbReference>
<reference evidence="11" key="1">
    <citation type="submission" date="2025-08" db="UniProtKB">
        <authorList>
            <consortium name="Ensembl"/>
        </authorList>
    </citation>
    <scope>IDENTIFICATION</scope>
</reference>
<dbReference type="InterPro" id="IPR013694">
    <property type="entry name" value="VIT"/>
</dbReference>
<keyword evidence="7" id="KW-0325">Glycoprotein</keyword>
<dbReference type="InterPro" id="IPR002035">
    <property type="entry name" value="VWF_A"/>
</dbReference>
<dbReference type="InterPro" id="IPR036465">
    <property type="entry name" value="vWFA_dom_sf"/>
</dbReference>
<sequence>VVDILQGCPAPYPLQLPMTSFTVSSTIISRYASTRVRCAMHNPHPTPRQAAFDLHLSPAAFITNFTITVAGKVYAAEVMEKHRAKELYEAARKQGKTAAHVGTKEQEPQRFRVTATVASNGDISFELCYEELLQRRLGAYRYAVAIHPRQIVAELRVELSITERAGISDLRHPNITAPSSGRALPAARVEKGTHCAHIAFAPTPKEQAAFSATGLAGDFVVEYDVARRDAVGDVELQDGYFVHFFAPSGLPPIPKDIIFLIDVSGSMAGTKIKQTKVAMQSILRALRPHDRFNLVAFADAPHVWREDGPIPATTSQIRSAARYIESLEAEGWTDLDRALLAAAALLRHHGVTKEPRVPLLLLLTDGEPTMGVTQAPRILSNARRVLTPSSALLFALAFGEDADLALLRRLAAASGGTARRVPEEDEVAPQLAEFFREIENPLLRHVELSYPGATPRLVAPRLFPGYFQGSELVVAGRLEPGAERLRVHVAGHGGTGELRADTEVPPEIPEVPPGCPQHPPELLGGFVRRLWAHVTIRELLRARLSAEGTAARQKLAAEATQLALRHRFVTPLTALLVVTPGGDGGSTGPPPAATPGLGGTVGTPRVTPGSVGTPKGPATTTVGQFGDVSATASAAPPWPPQLWVPPIFGGTLSPPRGPGDAVLLQPAEAELLAPGVGGEEFVESLDPPTVYTVLTPKGLRVHGHLVGAPSWPQAPSRPRTFLDALTLSVGSAAVTVTLQQIHVTGGGPPISLPFSHPARLRRPPLTLLVGRGGRLHLFLGPHLRFGVLRHRYGRPGALQRDHLGFYIPDGAGLSPKSGGLLGRLRGVPGGSGGARYGHCWLVPRPEVLELLGGPYEAFLAPPLV</sequence>
<feature type="compositionally biased region" description="Low complexity" evidence="8">
    <location>
        <begin position="602"/>
        <end position="614"/>
    </location>
</feature>
<evidence type="ECO:0000256" key="1">
    <source>
        <dbReference type="ARBA" id="ARBA00004613"/>
    </source>
</evidence>
<evidence type="ECO:0000313" key="12">
    <source>
        <dbReference type="Proteomes" id="UP000694549"/>
    </source>
</evidence>
<feature type="region of interest" description="Disordered" evidence="8">
    <location>
        <begin position="581"/>
        <end position="617"/>
    </location>
</feature>
<evidence type="ECO:0000256" key="5">
    <source>
        <dbReference type="ARBA" id="ARBA00022729"/>
    </source>
</evidence>
<dbReference type="AlphaFoldDB" id="A0A8B9ZUJ6"/>
<dbReference type="PANTHER" id="PTHR10338">
    <property type="entry name" value="INTER-ALPHA-TRYPSIN INHIBITOR HEAVY CHAIN FAMILY MEMBER"/>
    <property type="match status" value="1"/>
</dbReference>
<keyword evidence="3" id="KW-0964">Secreted</keyword>
<organism evidence="11 12">
    <name type="scientific">Anas zonorhyncha</name>
    <name type="common">Eastern spot-billed duck</name>
    <dbReference type="NCBI Taxonomy" id="75864"/>
    <lineage>
        <taxon>Eukaryota</taxon>
        <taxon>Metazoa</taxon>
        <taxon>Chordata</taxon>
        <taxon>Craniata</taxon>
        <taxon>Vertebrata</taxon>
        <taxon>Euteleostomi</taxon>
        <taxon>Archelosauria</taxon>
        <taxon>Archosauria</taxon>
        <taxon>Dinosauria</taxon>
        <taxon>Saurischia</taxon>
        <taxon>Theropoda</taxon>
        <taxon>Coelurosauria</taxon>
        <taxon>Aves</taxon>
        <taxon>Neognathae</taxon>
        <taxon>Galloanserae</taxon>
        <taxon>Anseriformes</taxon>
        <taxon>Anatidae</taxon>
        <taxon>Anatinae</taxon>
        <taxon>Anas</taxon>
    </lineage>
</organism>
<dbReference type="Proteomes" id="UP000694549">
    <property type="component" value="Unplaced"/>
</dbReference>
<evidence type="ECO:0000256" key="7">
    <source>
        <dbReference type="ARBA" id="ARBA00023180"/>
    </source>
</evidence>